<name>A0A4U5MEU1_STECR</name>
<sequence length="176" mass="20042">MPVDTYITIKDSENKEHRFKTKYLSKVLMLKQMLSDIGVTEETYETADPIPIGSIDNETMTLVIKWLELHDEKPPKTDDERNLEHLSRDVSDQDNALLDAIPNRIKLAALINAAYYLEARDLIDVLVKYTANQLEGKTAEQMCEWMEVAPKSNERTREASDDAGTTNGVAAKRERN</sequence>
<dbReference type="GO" id="GO:0006511">
    <property type="term" value="P:ubiquitin-dependent protein catabolic process"/>
    <property type="evidence" value="ECO:0007669"/>
    <property type="project" value="InterPro"/>
</dbReference>
<evidence type="ECO:0000313" key="5">
    <source>
        <dbReference type="EMBL" id="TKR67413.1"/>
    </source>
</evidence>
<dbReference type="EMBL" id="AZBU02000008">
    <property type="protein sequence ID" value="TKR67413.1"/>
    <property type="molecule type" value="Genomic_DNA"/>
</dbReference>
<evidence type="ECO:0000256" key="2">
    <source>
        <dbReference type="ARBA" id="ARBA00022786"/>
    </source>
</evidence>
<comment type="caution">
    <text evidence="5">The sequence shown here is derived from an EMBL/GenBank/DDBJ whole genome shotgun (WGS) entry which is preliminary data.</text>
</comment>
<evidence type="ECO:0000256" key="1">
    <source>
        <dbReference type="ARBA" id="ARBA00009993"/>
    </source>
</evidence>
<dbReference type="SMART" id="SM00512">
    <property type="entry name" value="Skp1"/>
    <property type="match status" value="1"/>
</dbReference>
<evidence type="ECO:0000313" key="6">
    <source>
        <dbReference type="Proteomes" id="UP000298663"/>
    </source>
</evidence>
<reference evidence="5 6" key="2">
    <citation type="journal article" date="2019" name="G3 (Bethesda)">
        <title>Hybrid Assembly of the Genome of the Entomopathogenic Nematode Steinernema carpocapsae Identifies the X-Chromosome.</title>
        <authorList>
            <person name="Serra L."/>
            <person name="Macchietto M."/>
            <person name="Macias-Munoz A."/>
            <person name="McGill C.J."/>
            <person name="Rodriguez I.M."/>
            <person name="Rodriguez B."/>
            <person name="Murad R."/>
            <person name="Mortazavi A."/>
        </authorList>
    </citation>
    <scope>NUCLEOTIDE SEQUENCE [LARGE SCALE GENOMIC DNA]</scope>
    <source>
        <strain evidence="5 6">ALL</strain>
    </source>
</reference>
<keyword evidence="2 3" id="KW-0833">Ubl conjugation pathway</keyword>
<dbReference type="PANTHER" id="PTHR11165">
    <property type="entry name" value="SKP1"/>
    <property type="match status" value="1"/>
</dbReference>
<protein>
    <recommendedName>
        <fullName evidence="3">Skp1-related protein</fullName>
    </recommendedName>
</protein>
<dbReference type="OrthoDB" id="5788891at2759"/>
<organism evidence="5 6">
    <name type="scientific">Steinernema carpocapsae</name>
    <name type="common">Entomopathogenic nematode</name>
    <dbReference type="NCBI Taxonomy" id="34508"/>
    <lineage>
        <taxon>Eukaryota</taxon>
        <taxon>Metazoa</taxon>
        <taxon>Ecdysozoa</taxon>
        <taxon>Nematoda</taxon>
        <taxon>Chromadorea</taxon>
        <taxon>Rhabditida</taxon>
        <taxon>Tylenchina</taxon>
        <taxon>Panagrolaimomorpha</taxon>
        <taxon>Strongyloidoidea</taxon>
        <taxon>Steinernematidae</taxon>
        <taxon>Steinernema</taxon>
    </lineage>
</organism>
<keyword evidence="6" id="KW-1185">Reference proteome</keyword>
<evidence type="ECO:0000256" key="4">
    <source>
        <dbReference type="SAM" id="MobiDB-lite"/>
    </source>
</evidence>
<dbReference type="InterPro" id="IPR036296">
    <property type="entry name" value="SKP1-like_dim_sf"/>
</dbReference>
<proteinExistence type="inferred from homology"/>
<evidence type="ECO:0000256" key="3">
    <source>
        <dbReference type="PIRNR" id="PIRNR028729"/>
    </source>
</evidence>
<comment type="similarity">
    <text evidence="1 3">Belongs to the SKP1 family.</text>
</comment>
<dbReference type="SUPFAM" id="SSF54695">
    <property type="entry name" value="POZ domain"/>
    <property type="match status" value="1"/>
</dbReference>
<dbReference type="UniPathway" id="UPA00143"/>
<dbReference type="SUPFAM" id="SSF81382">
    <property type="entry name" value="Skp1 dimerisation domain-like"/>
    <property type="match status" value="1"/>
</dbReference>
<accession>A0A4U5MEU1</accession>
<dbReference type="Proteomes" id="UP000298663">
    <property type="component" value="Unassembled WGS sequence"/>
</dbReference>
<dbReference type="Gene3D" id="3.30.710.10">
    <property type="entry name" value="Potassium Channel Kv1.1, Chain A"/>
    <property type="match status" value="1"/>
</dbReference>
<dbReference type="PIRSF" id="PIRSF028729">
    <property type="entry name" value="E3_ubiquit_lig_SCF_Skp"/>
    <property type="match status" value="1"/>
</dbReference>
<gene>
    <name evidence="5" type="ORF">L596_023569</name>
</gene>
<dbReference type="InterPro" id="IPR011333">
    <property type="entry name" value="SKP1/BTB/POZ_sf"/>
</dbReference>
<dbReference type="InterPro" id="IPR001232">
    <property type="entry name" value="SKP1-like"/>
</dbReference>
<comment type="function">
    <text evidence="3">Probable essential component of SCF (SKP1-CUL1-F-box protein) E3 ubiquitin-protein ligase complexes, which mediate the ubiquitination and subsequent proteasomal degradation of target proteins. Regulates cell proliferation during embryonic and larval development.</text>
</comment>
<feature type="region of interest" description="Disordered" evidence="4">
    <location>
        <begin position="150"/>
        <end position="176"/>
    </location>
</feature>
<reference evidence="5 6" key="1">
    <citation type="journal article" date="2015" name="Genome Biol.">
        <title>Comparative genomics of Steinernema reveals deeply conserved gene regulatory networks.</title>
        <authorList>
            <person name="Dillman A.R."/>
            <person name="Macchietto M."/>
            <person name="Porter C.F."/>
            <person name="Rogers A."/>
            <person name="Williams B."/>
            <person name="Antoshechkin I."/>
            <person name="Lee M.M."/>
            <person name="Goodwin Z."/>
            <person name="Lu X."/>
            <person name="Lewis E.E."/>
            <person name="Goodrich-Blair H."/>
            <person name="Stock S.P."/>
            <person name="Adams B.J."/>
            <person name="Sternberg P.W."/>
            <person name="Mortazavi A."/>
        </authorList>
    </citation>
    <scope>NUCLEOTIDE SEQUENCE [LARGE SCALE GENOMIC DNA]</scope>
    <source>
        <strain evidence="5 6">ALL</strain>
    </source>
</reference>
<dbReference type="STRING" id="34508.A0A4U5MEU1"/>
<dbReference type="InterPro" id="IPR016897">
    <property type="entry name" value="SKP1"/>
</dbReference>
<comment type="pathway">
    <text evidence="3">Protein modification; protein ubiquitination.</text>
</comment>
<dbReference type="GO" id="GO:0016567">
    <property type="term" value="P:protein ubiquitination"/>
    <property type="evidence" value="ECO:0007669"/>
    <property type="project" value="UniProtKB-UniPathway"/>
</dbReference>
<dbReference type="AlphaFoldDB" id="A0A4U5MEU1"/>